<dbReference type="PROSITE" id="PS01124">
    <property type="entry name" value="HTH_ARAC_FAMILY_2"/>
    <property type="match status" value="1"/>
</dbReference>
<organism evidence="5 6">
    <name type="scientific">Tenacibaculum geojense</name>
    <dbReference type="NCBI Taxonomy" id="915352"/>
    <lineage>
        <taxon>Bacteria</taxon>
        <taxon>Pseudomonadati</taxon>
        <taxon>Bacteroidota</taxon>
        <taxon>Flavobacteriia</taxon>
        <taxon>Flavobacteriales</taxon>
        <taxon>Flavobacteriaceae</taxon>
        <taxon>Tenacibaculum</taxon>
    </lineage>
</organism>
<dbReference type="PANTHER" id="PTHR47893">
    <property type="entry name" value="REGULATORY PROTEIN PCHR"/>
    <property type="match status" value="1"/>
</dbReference>
<dbReference type="Pfam" id="PF12833">
    <property type="entry name" value="HTH_18"/>
    <property type="match status" value="1"/>
</dbReference>
<dbReference type="SMART" id="SM00342">
    <property type="entry name" value="HTH_ARAC"/>
    <property type="match status" value="1"/>
</dbReference>
<dbReference type="PRINTS" id="PR00032">
    <property type="entry name" value="HTHARAC"/>
</dbReference>
<dbReference type="PROSITE" id="PS00041">
    <property type="entry name" value="HTH_ARAC_FAMILY_1"/>
    <property type="match status" value="1"/>
</dbReference>
<dbReference type="SUPFAM" id="SSF46689">
    <property type="entry name" value="Homeodomain-like"/>
    <property type="match status" value="2"/>
</dbReference>
<dbReference type="Proteomes" id="UP001597062">
    <property type="component" value="Unassembled WGS sequence"/>
</dbReference>
<evidence type="ECO:0000256" key="3">
    <source>
        <dbReference type="ARBA" id="ARBA00023163"/>
    </source>
</evidence>
<dbReference type="EMBL" id="JBHTJR010000022">
    <property type="protein sequence ID" value="MFD0992430.1"/>
    <property type="molecule type" value="Genomic_DNA"/>
</dbReference>
<evidence type="ECO:0000259" key="4">
    <source>
        <dbReference type="PROSITE" id="PS01124"/>
    </source>
</evidence>
<accession>A0ABW3JPP1</accession>
<comment type="caution">
    <text evidence="5">The sequence shown here is derived from an EMBL/GenBank/DDBJ whole genome shotgun (WGS) entry which is preliminary data.</text>
</comment>
<dbReference type="Gene3D" id="1.10.10.60">
    <property type="entry name" value="Homeodomain-like"/>
    <property type="match status" value="2"/>
</dbReference>
<reference evidence="6" key="1">
    <citation type="journal article" date="2019" name="Int. J. Syst. Evol. Microbiol.">
        <title>The Global Catalogue of Microorganisms (GCM) 10K type strain sequencing project: providing services to taxonomists for standard genome sequencing and annotation.</title>
        <authorList>
            <consortium name="The Broad Institute Genomics Platform"/>
            <consortium name="The Broad Institute Genome Sequencing Center for Infectious Disease"/>
            <person name="Wu L."/>
            <person name="Ma J."/>
        </authorList>
    </citation>
    <scope>NUCLEOTIDE SEQUENCE [LARGE SCALE GENOMIC DNA]</scope>
    <source>
        <strain evidence="6">CCUG 60527</strain>
    </source>
</reference>
<dbReference type="InterPro" id="IPR018060">
    <property type="entry name" value="HTH_AraC"/>
</dbReference>
<evidence type="ECO:0000256" key="1">
    <source>
        <dbReference type="ARBA" id="ARBA00023015"/>
    </source>
</evidence>
<evidence type="ECO:0000313" key="6">
    <source>
        <dbReference type="Proteomes" id="UP001597062"/>
    </source>
</evidence>
<dbReference type="InterPro" id="IPR053142">
    <property type="entry name" value="PchR_regulatory_protein"/>
</dbReference>
<dbReference type="InterPro" id="IPR009057">
    <property type="entry name" value="Homeodomain-like_sf"/>
</dbReference>
<evidence type="ECO:0000256" key="2">
    <source>
        <dbReference type="ARBA" id="ARBA00023125"/>
    </source>
</evidence>
<protein>
    <submittedName>
        <fullName evidence="5">Helix-turn-helix domain-containing protein</fullName>
    </submittedName>
</protein>
<feature type="domain" description="HTH araC/xylS-type" evidence="4">
    <location>
        <begin position="222"/>
        <end position="320"/>
    </location>
</feature>
<keyword evidence="1" id="KW-0805">Transcription regulation</keyword>
<sequence length="322" mass="37428">MHTHEIIISKSIEIGFEQILTLQHKNEHCGLIEKTYSVKQNFGVGEVIILEFKGIFIKHIQINLDKNIRFRGKQTTDALIFSSLFNGVKEINVPKESIHLIQEKNEGYISFVKEVHGSVEYAKDQLINEVVIKLSHEFIKKHQLDLLLPITDKFSIHEFENNYIQYLDLSAIEIINNIVSNDKKGLLKRLYLESKILELLSTKLLNRSQNSVKSNTILKKTHEVKELINKNLNTQFSIKDLSKKVFMNETILKKEFKKIFGCTVFEYAVSERMKASKKLLMYTDKPIYEIADLVGYKNATHFSAAFKKHENTTPKQFRKQHS</sequence>
<proteinExistence type="predicted"/>
<dbReference type="InterPro" id="IPR020449">
    <property type="entry name" value="Tscrpt_reg_AraC-type_HTH"/>
</dbReference>
<keyword evidence="3" id="KW-0804">Transcription</keyword>
<dbReference type="PANTHER" id="PTHR47893:SF1">
    <property type="entry name" value="REGULATORY PROTEIN PCHR"/>
    <property type="match status" value="1"/>
</dbReference>
<evidence type="ECO:0000313" key="5">
    <source>
        <dbReference type="EMBL" id="MFD0992430.1"/>
    </source>
</evidence>
<name>A0ABW3JPP1_9FLAO</name>
<dbReference type="InterPro" id="IPR018062">
    <property type="entry name" value="HTH_AraC-typ_CS"/>
</dbReference>
<gene>
    <name evidence="5" type="ORF">ACFQ1U_04365</name>
</gene>
<keyword evidence="2" id="KW-0238">DNA-binding</keyword>
<dbReference type="RefSeq" id="WP_386105719.1">
    <property type="nucleotide sequence ID" value="NZ_JBHTJR010000022.1"/>
</dbReference>
<keyword evidence="6" id="KW-1185">Reference proteome</keyword>